<organism evidence="5 6">
    <name type="scientific">Tetradesmus obliquus</name>
    <name type="common">Green alga</name>
    <name type="synonym">Acutodesmus obliquus</name>
    <dbReference type="NCBI Taxonomy" id="3088"/>
    <lineage>
        <taxon>Eukaryota</taxon>
        <taxon>Viridiplantae</taxon>
        <taxon>Chlorophyta</taxon>
        <taxon>core chlorophytes</taxon>
        <taxon>Chlorophyceae</taxon>
        <taxon>CS clade</taxon>
        <taxon>Sphaeropleales</taxon>
        <taxon>Scenedesmaceae</taxon>
        <taxon>Tetradesmus</taxon>
    </lineage>
</organism>
<dbReference type="Proteomes" id="UP000256970">
    <property type="component" value="Unassembled WGS sequence"/>
</dbReference>
<feature type="compositionally biased region" description="Low complexity" evidence="3">
    <location>
        <begin position="314"/>
        <end position="323"/>
    </location>
</feature>
<feature type="compositionally biased region" description="Low complexity" evidence="3">
    <location>
        <begin position="149"/>
        <end position="165"/>
    </location>
</feature>
<feature type="compositionally biased region" description="Low complexity" evidence="3">
    <location>
        <begin position="40"/>
        <end position="70"/>
    </location>
</feature>
<dbReference type="SUPFAM" id="SSF52540">
    <property type="entry name" value="P-loop containing nucleoside triphosphate hydrolases"/>
    <property type="match status" value="1"/>
</dbReference>
<dbReference type="AlphaFoldDB" id="A0A383VIX7"/>
<dbReference type="Gene3D" id="3.40.50.300">
    <property type="entry name" value="P-loop containing nucleotide triphosphate hydrolases"/>
    <property type="match status" value="1"/>
</dbReference>
<dbReference type="PROSITE" id="PS51719">
    <property type="entry name" value="G_SEPTIN"/>
    <property type="match status" value="1"/>
</dbReference>
<feature type="region of interest" description="Disordered" evidence="3">
    <location>
        <begin position="16"/>
        <end position="165"/>
    </location>
</feature>
<keyword evidence="1" id="KW-0342">GTP-binding</keyword>
<gene>
    <name evidence="5" type="ORF">BQ4739_LOCUS5612</name>
</gene>
<feature type="compositionally biased region" description="Low complexity" evidence="3">
    <location>
        <begin position="90"/>
        <end position="131"/>
    </location>
</feature>
<keyword evidence="6" id="KW-1185">Reference proteome</keyword>
<proteinExistence type="inferred from homology"/>
<comment type="similarity">
    <text evidence="1">Belongs to the TRAFAC class TrmE-Era-EngA-EngB-Septin-like GTPase superfamily. Septin GTPase family.</text>
</comment>
<keyword evidence="2" id="KW-0175">Coiled coil</keyword>
<evidence type="ECO:0000259" key="4">
    <source>
        <dbReference type="PROSITE" id="PS51719"/>
    </source>
</evidence>
<feature type="compositionally biased region" description="Basic and acidic residues" evidence="3">
    <location>
        <begin position="71"/>
        <end position="87"/>
    </location>
</feature>
<dbReference type="STRING" id="3088.A0A383VIX7"/>
<evidence type="ECO:0000256" key="1">
    <source>
        <dbReference type="RuleBase" id="RU004560"/>
    </source>
</evidence>
<feature type="region of interest" description="Disordered" evidence="3">
    <location>
        <begin position="188"/>
        <end position="253"/>
    </location>
</feature>
<feature type="coiled-coil region" evidence="2">
    <location>
        <begin position="690"/>
        <end position="724"/>
    </location>
</feature>
<evidence type="ECO:0000256" key="3">
    <source>
        <dbReference type="SAM" id="MobiDB-lite"/>
    </source>
</evidence>
<evidence type="ECO:0000313" key="6">
    <source>
        <dbReference type="Proteomes" id="UP000256970"/>
    </source>
</evidence>
<dbReference type="PANTHER" id="PTHR18884">
    <property type="entry name" value="SEPTIN"/>
    <property type="match status" value="1"/>
</dbReference>
<evidence type="ECO:0000313" key="5">
    <source>
        <dbReference type="EMBL" id="SZX65161.1"/>
    </source>
</evidence>
<accession>A0A383VIX7</accession>
<reference evidence="5 6" key="1">
    <citation type="submission" date="2016-10" db="EMBL/GenBank/DDBJ databases">
        <authorList>
            <person name="Cai Z."/>
        </authorList>
    </citation>
    <scope>NUCLEOTIDE SEQUENCE [LARGE SCALE GENOMIC DNA]</scope>
</reference>
<keyword evidence="1" id="KW-0547">Nucleotide-binding</keyword>
<sequence>MAPATKGLSLFNLSLKKDKASKSKKTEVEGGMVLKQDVSKPAAPAVDPKKALLLSDPKKQQQPAAKPAAEPAKDVKKIDEPLKKAPEPAKPAAAAPVSAKPAASAASKAPEAVAAPTSAKPAAEQQKQQPEAPKKEEAKKTEEKPATPKPAASSSSSSSPAPAAPVAATPVMALPAPVAAPVATLAPAAPTAPAAAAAAAAKEVSFQAPASSSSSSSSSSVPQEAPAAPKPVETTTPAAAAAPAAASPKADATAAPVPLPLAAEAAAKAAEKSAVAKAAAQEAAQREAAAAAAAAFEAASKEAAAAAAAATAAAPAPTASPKKTSGKAAPQPVPEPTNMSRMRAEDARAAWQTRPRVPVRLLDSYVNFMVVGESGLGKTTFINNLVSSYTTTGKTHDGSSTSLADFQSDPDRLKTVLEPMEVREAGRRLHVTVQDMPGWADDINLVRFLRIMVTFILAQRAKDYELLAGGRALTESAMCGQLQNSITACVYFLTPHRVKKVDLIMMSALSQLVTVIPVVAKADTMTDEELATFRQEIRTRLAAPFKYVHSKTLAPLEFNKFAFDECVMSALGLKDDMMPLAIITSNKHEPVEDASLLSQLGLHANSEKVEQPVRQYKWGQAYALNREHSDLIVLKRLLLGDRVDSLYAMLDQSYKRYVEFCEQYEEAGNQLPLIVQDELACSAYLEYDDYSNAKSALDAAQQAMSTLMAENKVLVERLNSLEREKGLRYKATTSTN</sequence>
<feature type="region of interest" description="Disordered" evidence="3">
    <location>
        <begin position="314"/>
        <end position="352"/>
    </location>
</feature>
<dbReference type="InterPro" id="IPR030379">
    <property type="entry name" value="G_SEPTIN_dom"/>
</dbReference>
<dbReference type="EMBL" id="FNXT01000565">
    <property type="protein sequence ID" value="SZX65161.1"/>
    <property type="molecule type" value="Genomic_DNA"/>
</dbReference>
<feature type="compositionally biased region" description="Basic and acidic residues" evidence="3">
    <location>
        <begin position="16"/>
        <end position="28"/>
    </location>
</feature>
<feature type="domain" description="Septin-type G" evidence="4">
    <location>
        <begin position="362"/>
        <end position="665"/>
    </location>
</feature>
<protein>
    <recommendedName>
        <fullName evidence="4">Septin-type G domain-containing protein</fullName>
    </recommendedName>
</protein>
<feature type="compositionally biased region" description="Basic and acidic residues" evidence="3">
    <location>
        <begin position="132"/>
        <end position="146"/>
    </location>
</feature>
<evidence type="ECO:0000256" key="2">
    <source>
        <dbReference type="SAM" id="Coils"/>
    </source>
</evidence>
<dbReference type="InterPro" id="IPR027417">
    <property type="entry name" value="P-loop_NTPase"/>
</dbReference>
<dbReference type="Pfam" id="PF00735">
    <property type="entry name" value="Septin"/>
    <property type="match status" value="1"/>
</dbReference>
<dbReference type="GO" id="GO:0005525">
    <property type="term" value="F:GTP binding"/>
    <property type="evidence" value="ECO:0007669"/>
    <property type="project" value="UniProtKB-KW"/>
</dbReference>
<name>A0A383VIX7_TETOB</name>